<protein>
    <submittedName>
        <fullName evidence="1">Uncharacterized protein</fullName>
    </submittedName>
</protein>
<sequence>MMKIVYNRFIPFGRFTALTVLVWLFVKEGVALTARLLNHEKIHMRQQLEIVAVCLLGTVAAHL</sequence>
<organism evidence="1">
    <name type="scientific">human gut metagenome</name>
    <dbReference type="NCBI Taxonomy" id="408170"/>
    <lineage>
        <taxon>unclassified sequences</taxon>
        <taxon>metagenomes</taxon>
        <taxon>organismal metagenomes</taxon>
    </lineage>
</organism>
<reference evidence="1" key="1">
    <citation type="journal article" date="2013" name="Environ. Microbiol.">
        <title>Microbiota from the distal guts of lean and obese adolescents exhibit partial functional redundancy besides clear differences in community structure.</title>
        <authorList>
            <person name="Ferrer M."/>
            <person name="Ruiz A."/>
            <person name="Lanza F."/>
            <person name="Haange S.B."/>
            <person name="Oberbach A."/>
            <person name="Till H."/>
            <person name="Bargiela R."/>
            <person name="Campoy C."/>
            <person name="Segura M.T."/>
            <person name="Richter M."/>
            <person name="von Bergen M."/>
            <person name="Seifert J."/>
            <person name="Suarez A."/>
        </authorList>
    </citation>
    <scope>NUCLEOTIDE SEQUENCE</scope>
</reference>
<feature type="non-terminal residue" evidence="1">
    <location>
        <position position="63"/>
    </location>
</feature>
<comment type="caution">
    <text evidence="1">The sequence shown here is derived from an EMBL/GenBank/DDBJ whole genome shotgun (WGS) entry which is preliminary data.</text>
</comment>
<accession>K1TBP7</accession>
<evidence type="ECO:0000313" key="1">
    <source>
        <dbReference type="EMBL" id="EKC63920.1"/>
    </source>
</evidence>
<dbReference type="AlphaFoldDB" id="K1TBP7"/>
<name>K1TBP7_9ZZZZ</name>
<dbReference type="EMBL" id="AJWZ01004960">
    <property type="protein sequence ID" value="EKC63920.1"/>
    <property type="molecule type" value="Genomic_DNA"/>
</dbReference>
<proteinExistence type="predicted"/>
<gene>
    <name evidence="1" type="ORF">OBE_07211</name>
</gene>